<name>A0AA39LAI5_SARSR</name>
<feature type="compositionally biased region" description="Basic and acidic residues" evidence="1">
    <location>
        <begin position="579"/>
        <end position="595"/>
    </location>
</feature>
<proteinExistence type="predicted"/>
<feature type="compositionally biased region" description="Polar residues" evidence="1">
    <location>
        <begin position="874"/>
        <end position="883"/>
    </location>
</feature>
<feature type="compositionally biased region" description="Basic and acidic residues" evidence="1">
    <location>
        <begin position="351"/>
        <end position="372"/>
    </location>
</feature>
<dbReference type="Proteomes" id="UP001175261">
    <property type="component" value="Unassembled WGS sequence"/>
</dbReference>
<dbReference type="InterPro" id="IPR052800">
    <property type="entry name" value="DNA_Repair_Helicase_ZGRF1"/>
</dbReference>
<dbReference type="EMBL" id="JAPDFR010000001">
    <property type="protein sequence ID" value="KAK0390601.1"/>
    <property type="molecule type" value="Genomic_DNA"/>
</dbReference>
<feature type="region of interest" description="Disordered" evidence="1">
    <location>
        <begin position="686"/>
        <end position="713"/>
    </location>
</feature>
<feature type="compositionally biased region" description="Basic and acidic residues" evidence="1">
    <location>
        <begin position="693"/>
        <end position="707"/>
    </location>
</feature>
<feature type="compositionally biased region" description="Polar residues" evidence="1">
    <location>
        <begin position="311"/>
        <end position="324"/>
    </location>
</feature>
<feature type="compositionally biased region" description="Low complexity" evidence="1">
    <location>
        <begin position="517"/>
        <end position="532"/>
    </location>
</feature>
<evidence type="ECO:0000313" key="4">
    <source>
        <dbReference type="Proteomes" id="UP001175261"/>
    </source>
</evidence>
<dbReference type="AlphaFoldDB" id="A0AA39LAI5"/>
<evidence type="ECO:0000313" key="3">
    <source>
        <dbReference type="EMBL" id="KAK0390601.1"/>
    </source>
</evidence>
<feature type="compositionally biased region" description="Basic and acidic residues" evidence="1">
    <location>
        <begin position="562"/>
        <end position="572"/>
    </location>
</feature>
<dbReference type="GO" id="GO:0035861">
    <property type="term" value="C:site of double-strand break"/>
    <property type="evidence" value="ECO:0007669"/>
    <property type="project" value="TreeGrafter"/>
</dbReference>
<feature type="region of interest" description="Disordered" evidence="1">
    <location>
        <begin position="240"/>
        <end position="284"/>
    </location>
</feature>
<feature type="compositionally biased region" description="Basic and acidic residues" evidence="1">
    <location>
        <begin position="466"/>
        <end position="477"/>
    </location>
</feature>
<dbReference type="PANTHER" id="PTHR28535">
    <property type="entry name" value="ZINC FINGER GRF-TYPE CONTAINING 1"/>
    <property type="match status" value="1"/>
</dbReference>
<organism evidence="3 4">
    <name type="scientific">Sarocladium strictum</name>
    <name type="common">Black bundle disease fungus</name>
    <name type="synonym">Acremonium strictum</name>
    <dbReference type="NCBI Taxonomy" id="5046"/>
    <lineage>
        <taxon>Eukaryota</taxon>
        <taxon>Fungi</taxon>
        <taxon>Dikarya</taxon>
        <taxon>Ascomycota</taxon>
        <taxon>Pezizomycotina</taxon>
        <taxon>Sordariomycetes</taxon>
        <taxon>Hypocreomycetidae</taxon>
        <taxon>Hypocreales</taxon>
        <taxon>Sarocladiaceae</taxon>
        <taxon>Sarocladium</taxon>
    </lineage>
</organism>
<feature type="compositionally biased region" description="Basic and acidic residues" evidence="1">
    <location>
        <begin position="424"/>
        <end position="451"/>
    </location>
</feature>
<feature type="region of interest" description="Disordered" evidence="1">
    <location>
        <begin position="307"/>
        <end position="372"/>
    </location>
</feature>
<accession>A0AA39LAI5</accession>
<comment type="caution">
    <text evidence="3">The sequence shown here is derived from an EMBL/GenBank/DDBJ whole genome shotgun (WGS) entry which is preliminary data.</text>
</comment>
<protein>
    <recommendedName>
        <fullName evidence="2">5'-3' DNA helicase ZGRF1-like N-terminal domain-containing protein</fullName>
    </recommendedName>
</protein>
<feature type="compositionally biased region" description="Basic and acidic residues" evidence="1">
    <location>
        <begin position="797"/>
        <end position="806"/>
    </location>
</feature>
<gene>
    <name evidence="3" type="ORF">NLU13_0105</name>
</gene>
<feature type="compositionally biased region" description="Low complexity" evidence="1">
    <location>
        <begin position="925"/>
        <end position="942"/>
    </location>
</feature>
<evidence type="ECO:0000256" key="1">
    <source>
        <dbReference type="SAM" id="MobiDB-lite"/>
    </source>
</evidence>
<feature type="region of interest" description="Disordered" evidence="1">
    <location>
        <begin position="178"/>
        <end position="199"/>
    </location>
</feature>
<dbReference type="Pfam" id="PF10382">
    <property type="entry name" value="ZGRF1-like_N"/>
    <property type="match status" value="1"/>
</dbReference>
<reference evidence="3" key="1">
    <citation type="submission" date="2022-10" db="EMBL/GenBank/DDBJ databases">
        <title>Determination and structural analysis of whole genome sequence of Sarocladium strictum F4-1.</title>
        <authorList>
            <person name="Hu L."/>
            <person name="Jiang Y."/>
        </authorList>
    </citation>
    <scope>NUCLEOTIDE SEQUENCE</scope>
    <source>
        <strain evidence="3">F4-1</strain>
    </source>
</reference>
<dbReference type="GO" id="GO:0005634">
    <property type="term" value="C:nucleus"/>
    <property type="evidence" value="ECO:0007669"/>
    <property type="project" value="TreeGrafter"/>
</dbReference>
<dbReference type="PANTHER" id="PTHR28535:SF1">
    <property type="entry name" value="PROTEIN ZGRF1"/>
    <property type="match status" value="1"/>
</dbReference>
<feature type="compositionally biased region" description="Polar residues" evidence="1">
    <location>
        <begin position="903"/>
        <end position="924"/>
    </location>
</feature>
<sequence length="1048" mass="113145">MSSRVETTGTSATVHDFICLFTHDFKRKQKRWQDGKLKYHTFNKKLMVYDDRGNFIGESHWQGEGELEDGCELTLERGGAIVQVAECVGSRTQDLTELVEKRAKEVELRRASKTARTGLDAVSTPCNSRIVPGAHAHHLHQRPLSTLIRTPGPIGRAVVPSISPYESRIAERSVYTVSQGIASSSKRKRSPSPPSKMGHARALFGTQLSLSAAPSSLPQVRGGRPSQKPTNILLATSGTTVMNDGLQGSSDSLKLSHGTEPRIPGRSSPEAPIELHPAPRHPEEQQVVYGYQPTLEETEAITERTSLVEEQANSPQPKTHTSGVSHLMYPASDDEPRYASRRQPSPSLSNYDERKRLRAGTGKEDLTVRNHATDHEHDGFADTVHLTKETPSVLMVSAQPLSGGYHADPAEVRPPAVLKAMPKKLDSHGGEVSLRKRSTEGASRADVKATADEGVLPLPSSSMGHARTDEPRTELRIRSRQRRGLLMLSEKESQGSSRADENIAACRPGSKRPSHTSQKGKGASSSKSNPSATHNTPELPQSDHGPGHATKGSKKVGVSGSHIEEQDRRFEEWLGADGTRSDDGAANFEGRDPVESSRTVSSRSKTKTRNHSDEQWSNNERAAINEGKSVEDVVIKGPRLSRLARKSIKSKEIIGFVPAESAGFHMPFGNPGLAGMLFLAPKRAQDDENGFTEEQRTPPRETTESLIRRQSPMSEEVVTIRDSTAIEPAHSGKGTVEMLEATCGLENGQNRIEKIGYTNDAGTATAASPSQLDASQHVLEDHEQVVAQLDTRLELNDMEPSTKRDVSTLSRPRQSLTDREAINDEYIGGSLGIKRSLAQGTARTTNNGSAKDCASRVITDGDLAPTEDHVLPQQPLNPVSTQGLHIAKPTYETDSGGLRERNTTAQLDTNRTSTTGNSSMDTNGANASRPCRCASSASSDHSNSSEKGASNVPKSSPAGGTRQISNPATRGRKAAAKKDAAGMAPRTLVQLDPPRPVILRRGPAPVAKPPLRVQNSVVASFTTANGGAWSKHAQDLLGMTHPGRARAE</sequence>
<feature type="domain" description="5'-3' DNA helicase ZGRF1-like N-terminal" evidence="2">
    <location>
        <begin position="14"/>
        <end position="95"/>
    </location>
</feature>
<feature type="region of interest" description="Disordered" evidence="1">
    <location>
        <begin position="424"/>
        <end position="623"/>
    </location>
</feature>
<keyword evidence="4" id="KW-1185">Reference proteome</keyword>
<feature type="region of interest" description="Disordered" evidence="1">
    <location>
        <begin position="797"/>
        <end position="817"/>
    </location>
</feature>
<feature type="compositionally biased region" description="Basic and acidic residues" evidence="1">
    <location>
        <begin position="489"/>
        <end position="501"/>
    </location>
</feature>
<dbReference type="GO" id="GO:0006302">
    <property type="term" value="P:double-strand break repair"/>
    <property type="evidence" value="ECO:0007669"/>
    <property type="project" value="TreeGrafter"/>
</dbReference>
<evidence type="ECO:0000259" key="2">
    <source>
        <dbReference type="Pfam" id="PF10382"/>
    </source>
</evidence>
<dbReference type="InterPro" id="IPR018838">
    <property type="entry name" value="ZGRF1-like_N"/>
</dbReference>
<feature type="compositionally biased region" description="Polar residues" evidence="1">
    <location>
        <begin position="240"/>
        <end position="253"/>
    </location>
</feature>
<feature type="region of interest" description="Disordered" evidence="1">
    <location>
        <begin position="865"/>
        <end position="987"/>
    </location>
</feature>